<reference evidence="6" key="2">
    <citation type="submission" date="2021-12" db="EMBL/GenBank/DDBJ databases">
        <authorList>
            <person name="Veyrier F.J."/>
        </authorList>
    </citation>
    <scope>NUCLEOTIDE SEQUENCE</scope>
    <source>
        <strain evidence="6">1258/02</strain>
    </source>
</reference>
<keyword evidence="2" id="KW-0963">Cytoplasm</keyword>
<reference evidence="6" key="3">
    <citation type="journal article" date="2022" name="Res Sq">
        <title>Evolution of multicellular longitudinally dividing oral cavity symbionts (Neisseriaceae).</title>
        <authorList>
            <person name="Nyongesa S."/>
            <person name="Weber P."/>
            <person name="Bernet E."/>
            <person name="Pullido F."/>
            <person name="Nieckarz M."/>
            <person name="Delaby M."/>
            <person name="Nieves C."/>
            <person name="Viehboeck T."/>
            <person name="Krause N."/>
            <person name="Rivera-Millot A."/>
            <person name="Nakamura A."/>
            <person name="Vischer N."/>
            <person name="VanNieuwenhze M."/>
            <person name="Brun Y."/>
            <person name="Cava F."/>
            <person name="Bulgheresi S."/>
            <person name="Veyrier F."/>
        </authorList>
    </citation>
    <scope>NUCLEOTIDE SEQUENCE</scope>
    <source>
        <strain evidence="6">1258/02</strain>
    </source>
</reference>
<dbReference type="Gene3D" id="3.40.50.720">
    <property type="entry name" value="NAD(P)-binding Rossmann-like Domain"/>
    <property type="match status" value="1"/>
</dbReference>
<dbReference type="GO" id="GO:0004757">
    <property type="term" value="F:sepiapterin reductase (NADP+) activity"/>
    <property type="evidence" value="ECO:0007669"/>
    <property type="project" value="TreeGrafter"/>
</dbReference>
<evidence type="ECO:0000256" key="4">
    <source>
        <dbReference type="ARBA" id="ARBA00023002"/>
    </source>
</evidence>
<evidence type="ECO:0000313" key="7">
    <source>
        <dbReference type="Proteomes" id="UP000294721"/>
    </source>
</evidence>
<dbReference type="RefSeq" id="WP_132952522.1">
    <property type="nucleotide sequence ID" value="NZ_CP091507.1"/>
</dbReference>
<dbReference type="PANTHER" id="PTHR44085">
    <property type="entry name" value="SEPIAPTERIN REDUCTASE"/>
    <property type="match status" value="1"/>
</dbReference>
<keyword evidence="3" id="KW-0521">NADP</keyword>
<gene>
    <name evidence="5" type="ORF">EV680_102138</name>
    <name evidence="6" type="ORF">LVJ78_05140</name>
</gene>
<evidence type="ECO:0000313" key="8">
    <source>
        <dbReference type="Proteomes" id="UP000829756"/>
    </source>
</evidence>
<keyword evidence="7" id="KW-1185">Reference proteome</keyword>
<reference evidence="5 7" key="1">
    <citation type="submission" date="2019-03" db="EMBL/GenBank/DDBJ databases">
        <title>Genomic Encyclopedia of Type Strains, Phase IV (KMG-IV): sequencing the most valuable type-strain genomes for metagenomic binning, comparative biology and taxonomic classification.</title>
        <authorList>
            <person name="Goeker M."/>
        </authorList>
    </citation>
    <scope>NUCLEOTIDE SEQUENCE [LARGE SCALE GENOMIC DNA]</scope>
    <source>
        <strain evidence="5 7">DSM 17474</strain>
    </source>
</reference>
<dbReference type="Proteomes" id="UP000829756">
    <property type="component" value="Chromosome"/>
</dbReference>
<dbReference type="KEGG" id="usu:LVJ78_05140"/>
<dbReference type="InterPro" id="IPR002347">
    <property type="entry name" value="SDR_fam"/>
</dbReference>
<evidence type="ECO:0000313" key="5">
    <source>
        <dbReference type="EMBL" id="TCP10238.1"/>
    </source>
</evidence>
<evidence type="ECO:0000256" key="2">
    <source>
        <dbReference type="ARBA" id="ARBA00022490"/>
    </source>
</evidence>
<evidence type="ECO:0000313" key="6">
    <source>
        <dbReference type="EMBL" id="UOO80387.1"/>
    </source>
</evidence>
<dbReference type="InterPro" id="IPR036291">
    <property type="entry name" value="NAD(P)-bd_dom_sf"/>
</dbReference>
<dbReference type="PANTHER" id="PTHR44085:SF2">
    <property type="entry name" value="SEPIAPTERIN REDUCTASE"/>
    <property type="match status" value="1"/>
</dbReference>
<accession>A0AAE9KJ21</accession>
<organism evidence="6 8">
    <name type="scientific">Uruburuella suis</name>
    <dbReference type="NCBI Taxonomy" id="252130"/>
    <lineage>
        <taxon>Bacteria</taxon>
        <taxon>Pseudomonadati</taxon>
        <taxon>Pseudomonadota</taxon>
        <taxon>Betaproteobacteria</taxon>
        <taxon>Neisseriales</taxon>
        <taxon>Neisseriaceae</taxon>
        <taxon>Uruburuella</taxon>
    </lineage>
</organism>
<evidence type="ECO:0000256" key="3">
    <source>
        <dbReference type="ARBA" id="ARBA00022857"/>
    </source>
</evidence>
<keyword evidence="4" id="KW-0560">Oxidoreductase</keyword>
<dbReference type="Proteomes" id="UP000294721">
    <property type="component" value="Unassembled WGS sequence"/>
</dbReference>
<sequence>MKRKLIISGHSNGLGRALAEYYLRWGDEVLGLSRRRVAVESSEKFQQHIIDLSDSAAVAALLSDGLIADFMHAADEVVLINNAGTVQPSAMLGRQNDAEIITSAALNITAPLLLANEVCRQKPANAVLKIVHISSGAGRNAYPGWSVYGAGKAALDHHARCVAAEQLSGVRIASIAPGVIDTGMQAQIRASDTADFPMLARFQDLKAQGGLSSAEEIAAHIAAMIADRNFGKAIVQDVRDWQPSA</sequence>
<dbReference type="EMBL" id="SLXE01000002">
    <property type="protein sequence ID" value="TCP10238.1"/>
    <property type="molecule type" value="Genomic_DNA"/>
</dbReference>
<dbReference type="Pfam" id="PF00106">
    <property type="entry name" value="adh_short"/>
    <property type="match status" value="1"/>
</dbReference>
<dbReference type="SUPFAM" id="SSF51735">
    <property type="entry name" value="NAD(P)-binding Rossmann-fold domains"/>
    <property type="match status" value="1"/>
</dbReference>
<dbReference type="GO" id="GO:0006729">
    <property type="term" value="P:tetrahydrobiopterin biosynthetic process"/>
    <property type="evidence" value="ECO:0007669"/>
    <property type="project" value="TreeGrafter"/>
</dbReference>
<comment type="subcellular location">
    <subcellularLocation>
        <location evidence="1">Cytoplasm</location>
    </subcellularLocation>
</comment>
<dbReference type="EMBL" id="CP091507">
    <property type="protein sequence ID" value="UOO80387.1"/>
    <property type="molecule type" value="Genomic_DNA"/>
</dbReference>
<protein>
    <submittedName>
        <fullName evidence="5">NAD(P)-dependent dehydrogenase (Short-subunit alcohol dehydrogenase family)</fullName>
    </submittedName>
    <submittedName>
        <fullName evidence="6">SDR family NAD(P)-dependent oxidoreductase</fullName>
    </submittedName>
</protein>
<name>A0AAE9KJ21_9NEIS</name>
<dbReference type="AlphaFoldDB" id="A0AAE9KJ21"/>
<dbReference type="GO" id="GO:0005737">
    <property type="term" value="C:cytoplasm"/>
    <property type="evidence" value="ECO:0007669"/>
    <property type="project" value="UniProtKB-SubCell"/>
</dbReference>
<dbReference type="InterPro" id="IPR051721">
    <property type="entry name" value="Biopterin_syn/organic_redct"/>
</dbReference>
<evidence type="ECO:0000256" key="1">
    <source>
        <dbReference type="ARBA" id="ARBA00004496"/>
    </source>
</evidence>
<proteinExistence type="predicted"/>
<dbReference type="PRINTS" id="PR00081">
    <property type="entry name" value="GDHRDH"/>
</dbReference>